<gene>
    <name evidence="1" type="ORF">SDC9_172856</name>
</gene>
<name>A0A645GEV2_9ZZZZ</name>
<organism evidence="1">
    <name type="scientific">bioreactor metagenome</name>
    <dbReference type="NCBI Taxonomy" id="1076179"/>
    <lineage>
        <taxon>unclassified sequences</taxon>
        <taxon>metagenomes</taxon>
        <taxon>ecological metagenomes</taxon>
    </lineage>
</organism>
<accession>A0A645GEV2</accession>
<proteinExistence type="predicted"/>
<dbReference type="AlphaFoldDB" id="A0A645GEV2"/>
<comment type="caution">
    <text evidence="1">The sequence shown here is derived from an EMBL/GenBank/DDBJ whole genome shotgun (WGS) entry which is preliminary data.</text>
</comment>
<protein>
    <submittedName>
        <fullName evidence="1">Uncharacterized protein</fullName>
    </submittedName>
</protein>
<dbReference type="InterPro" id="IPR007813">
    <property type="entry name" value="PilN"/>
</dbReference>
<reference evidence="1" key="1">
    <citation type="submission" date="2019-08" db="EMBL/GenBank/DDBJ databases">
        <authorList>
            <person name="Kucharzyk K."/>
            <person name="Murdoch R.W."/>
            <person name="Higgins S."/>
            <person name="Loffler F."/>
        </authorList>
    </citation>
    <scope>NUCLEOTIDE SEQUENCE</scope>
</reference>
<evidence type="ECO:0000313" key="1">
    <source>
        <dbReference type="EMBL" id="MPN25447.1"/>
    </source>
</evidence>
<dbReference type="EMBL" id="VSSQ01074627">
    <property type="protein sequence ID" value="MPN25447.1"/>
    <property type="molecule type" value="Genomic_DNA"/>
</dbReference>
<sequence length="104" mass="11098">MQNDTGDENAYISLTQVVSGMIDATPVFDAEVYRVILAQKPSSVTLTGIKYASGVITLSCITSDNMPPSDFAQGLDQSGAFTSVQYTGFSQMGEGQLQFTIVCQ</sequence>
<dbReference type="Pfam" id="PF05137">
    <property type="entry name" value="PilN"/>
    <property type="match status" value="1"/>
</dbReference>